<dbReference type="InterPro" id="IPR033985">
    <property type="entry name" value="SusD-like_N"/>
</dbReference>
<dbReference type="PROSITE" id="PS51257">
    <property type="entry name" value="PROKAR_LIPOPROTEIN"/>
    <property type="match status" value="1"/>
</dbReference>
<comment type="similarity">
    <text evidence="2">Belongs to the SusD family.</text>
</comment>
<evidence type="ECO:0000256" key="3">
    <source>
        <dbReference type="ARBA" id="ARBA00022729"/>
    </source>
</evidence>
<dbReference type="Pfam" id="PF14322">
    <property type="entry name" value="SusD-like_3"/>
    <property type="match status" value="1"/>
</dbReference>
<keyword evidence="3" id="KW-0732">Signal</keyword>
<organism evidence="8 9">
    <name type="scientific">Parapedobacter defluvii</name>
    <dbReference type="NCBI Taxonomy" id="2045106"/>
    <lineage>
        <taxon>Bacteria</taxon>
        <taxon>Pseudomonadati</taxon>
        <taxon>Bacteroidota</taxon>
        <taxon>Sphingobacteriia</taxon>
        <taxon>Sphingobacteriales</taxon>
        <taxon>Sphingobacteriaceae</taxon>
        <taxon>Parapedobacter</taxon>
    </lineage>
</organism>
<dbReference type="Pfam" id="PF07980">
    <property type="entry name" value="SusD_RagB"/>
    <property type="match status" value="1"/>
</dbReference>
<dbReference type="EMBL" id="BMIK01000008">
    <property type="protein sequence ID" value="GGC32729.1"/>
    <property type="molecule type" value="Genomic_DNA"/>
</dbReference>
<evidence type="ECO:0000259" key="7">
    <source>
        <dbReference type="Pfam" id="PF14322"/>
    </source>
</evidence>
<evidence type="ECO:0000256" key="2">
    <source>
        <dbReference type="ARBA" id="ARBA00006275"/>
    </source>
</evidence>
<evidence type="ECO:0000259" key="6">
    <source>
        <dbReference type="Pfam" id="PF07980"/>
    </source>
</evidence>
<reference evidence="9" key="1">
    <citation type="journal article" date="2019" name="Int. J. Syst. Evol. Microbiol.">
        <title>The Global Catalogue of Microorganisms (GCM) 10K type strain sequencing project: providing services to taxonomists for standard genome sequencing and annotation.</title>
        <authorList>
            <consortium name="The Broad Institute Genomics Platform"/>
            <consortium name="The Broad Institute Genome Sequencing Center for Infectious Disease"/>
            <person name="Wu L."/>
            <person name="Ma J."/>
        </authorList>
    </citation>
    <scope>NUCLEOTIDE SEQUENCE [LARGE SCALE GENOMIC DNA]</scope>
    <source>
        <strain evidence="9">CGMCC 1.15342</strain>
    </source>
</reference>
<dbReference type="InterPro" id="IPR012944">
    <property type="entry name" value="SusD_RagB_dom"/>
</dbReference>
<dbReference type="InterPro" id="IPR011990">
    <property type="entry name" value="TPR-like_helical_dom_sf"/>
</dbReference>
<dbReference type="SUPFAM" id="SSF48452">
    <property type="entry name" value="TPR-like"/>
    <property type="match status" value="1"/>
</dbReference>
<gene>
    <name evidence="8" type="ORF">GCM10011386_26070</name>
</gene>
<evidence type="ECO:0000256" key="5">
    <source>
        <dbReference type="ARBA" id="ARBA00023237"/>
    </source>
</evidence>
<evidence type="ECO:0000256" key="1">
    <source>
        <dbReference type="ARBA" id="ARBA00004442"/>
    </source>
</evidence>
<evidence type="ECO:0000313" key="9">
    <source>
        <dbReference type="Proteomes" id="UP000597338"/>
    </source>
</evidence>
<dbReference type="Gene3D" id="1.25.40.390">
    <property type="match status" value="1"/>
</dbReference>
<sequence length="615" mass="70332">MKIDKFIYFFSLAIAVFIVSCDSDFLDKQPDDMLTLDQVFKTRRYTEQYLANVYSYIPDEANGDRVNLTPASDEAKFSEQGVPGFQINIGNWGPTSSVPYGCWNSMYRGIRSASVFINRVDECEEITPDLRTRYKSEARFLRAYFYFLLLRQYGPLVLLPEVIPVDAEPAEIMLPRSTYDDCVRYIANELDEALQGLPDRVTDLNQLGRPDQLTALALKSRLLLYAASDMFNGNTEYAAFKNGDGTQLINQAYDVNKWQLAAEAAKAVIDRMPDGLLIKYDSEGELDPVNSYRDIYLDKWNKEVIWAYSAGKEGWEAQTWEYNGMLVQVNGYANYGVTQQQVDAFFMENGHRPILGYQADGEPIINPESGYIESGVHRDATEYTPAGVWNMYVGRDPRFYATVTFNGSEWLWHGTDGKSNYYAEFFATGKDGIQGGARGQNPTWTGYVIRKYSGPNSNRVNFTYLSSPSWILFRLGEMYLNYVEALNEYAPGHPDILKYLNLIRYRAGIPGYGEGTLAIPGSQEEMRALIRAERRVELVFESHRVFDTRRWKIAPETDGGAIYGMDRNAGTSLADPTFYKRTVVENRVFEFKHYLWPIEQDELDRNRLLVQNPGW</sequence>
<keyword evidence="5" id="KW-0998">Cell outer membrane</keyword>
<dbReference type="Proteomes" id="UP000597338">
    <property type="component" value="Unassembled WGS sequence"/>
</dbReference>
<keyword evidence="9" id="KW-1185">Reference proteome</keyword>
<comment type="caution">
    <text evidence="8">The sequence shown here is derived from an EMBL/GenBank/DDBJ whole genome shotgun (WGS) entry which is preliminary data.</text>
</comment>
<keyword evidence="4" id="KW-0472">Membrane</keyword>
<evidence type="ECO:0008006" key="10">
    <source>
        <dbReference type="Google" id="ProtNLM"/>
    </source>
</evidence>
<proteinExistence type="inferred from homology"/>
<evidence type="ECO:0000256" key="4">
    <source>
        <dbReference type="ARBA" id="ARBA00023136"/>
    </source>
</evidence>
<comment type="subcellular location">
    <subcellularLocation>
        <location evidence="1">Cell outer membrane</location>
    </subcellularLocation>
</comment>
<name>A0ABQ1M2S5_9SPHI</name>
<accession>A0ABQ1M2S5</accession>
<feature type="domain" description="RagB/SusD" evidence="6">
    <location>
        <begin position="302"/>
        <end position="615"/>
    </location>
</feature>
<protein>
    <recommendedName>
        <fullName evidence="10">RagB/SusD family nutrient uptake outer membrane protein</fullName>
    </recommendedName>
</protein>
<dbReference type="RefSeq" id="WP_188751372.1">
    <property type="nucleotide sequence ID" value="NZ_BMIK01000008.1"/>
</dbReference>
<feature type="domain" description="SusD-like N-terminal" evidence="7">
    <location>
        <begin position="24"/>
        <end position="224"/>
    </location>
</feature>
<evidence type="ECO:0000313" key="8">
    <source>
        <dbReference type="EMBL" id="GGC32729.1"/>
    </source>
</evidence>